<dbReference type="NCBIfam" id="TIGR02999">
    <property type="entry name" value="Sig-70_X6"/>
    <property type="match status" value="1"/>
</dbReference>
<evidence type="ECO:0000256" key="1">
    <source>
        <dbReference type="ARBA" id="ARBA00023015"/>
    </source>
</evidence>
<keyword evidence="3" id="KW-0804">Transcription</keyword>
<dbReference type="SUPFAM" id="SSF88659">
    <property type="entry name" value="Sigma3 and sigma4 domains of RNA polymerase sigma factors"/>
    <property type="match status" value="1"/>
</dbReference>
<dbReference type="Pfam" id="PF07638">
    <property type="entry name" value="Sigma70_ECF"/>
    <property type="match status" value="1"/>
</dbReference>
<feature type="domain" description="RNA polymerase sigma-70 ECF-like HTH" evidence="4">
    <location>
        <begin position="22"/>
        <end position="204"/>
    </location>
</feature>
<evidence type="ECO:0000259" key="4">
    <source>
        <dbReference type="Pfam" id="PF07638"/>
    </source>
</evidence>
<keyword evidence="1" id="KW-0805">Transcription regulation</keyword>
<proteinExistence type="predicted"/>
<keyword evidence="2" id="KW-0731">Sigma factor</keyword>
<dbReference type="GO" id="GO:0016987">
    <property type="term" value="F:sigma factor activity"/>
    <property type="evidence" value="ECO:0007669"/>
    <property type="project" value="UniProtKB-KW"/>
</dbReference>
<organism evidence="5 6">
    <name type="scientific">Sulfidibacter corallicola</name>
    <dbReference type="NCBI Taxonomy" id="2818388"/>
    <lineage>
        <taxon>Bacteria</taxon>
        <taxon>Pseudomonadati</taxon>
        <taxon>Acidobacteriota</taxon>
        <taxon>Holophagae</taxon>
        <taxon>Acanthopleuribacterales</taxon>
        <taxon>Acanthopleuribacteraceae</taxon>
        <taxon>Sulfidibacter</taxon>
    </lineage>
</organism>
<dbReference type="PANTHER" id="PTHR43133:SF39">
    <property type="entry name" value="SIMILAR TO RNA POLYMERASE SIGMA-E FACTOR"/>
    <property type="match status" value="1"/>
</dbReference>
<dbReference type="InterPro" id="IPR036388">
    <property type="entry name" value="WH-like_DNA-bd_sf"/>
</dbReference>
<dbReference type="KEGG" id="scor:J3U87_30285"/>
<sequence length="209" mass="23461">MCKPDPGFSHVEPELTTGDLAGITAMLQRWTSGDQQALDQLAPMIYQELHRMASAYLISERRDHTLQPTALVHELYMTLMETQNVSFANRNLFFAFAGHLMRRILIQHARGKASQKAGGNHTRVLLNSLNDLPQVQPRSADDLLDLDKALNRLGKIDTVKERIMELHLFAGLGVREIAGGLNIPERTISRKMKAARIWLLRSLNLDGTA</sequence>
<dbReference type="EMBL" id="CP071793">
    <property type="protein sequence ID" value="QTD49892.1"/>
    <property type="molecule type" value="Genomic_DNA"/>
</dbReference>
<protein>
    <submittedName>
        <fullName evidence="5">Sigma-70 family RNA polymerase sigma factor</fullName>
    </submittedName>
</protein>
<name>A0A8A4TL95_SULCO</name>
<dbReference type="Proteomes" id="UP000663929">
    <property type="component" value="Chromosome"/>
</dbReference>
<reference evidence="5" key="1">
    <citation type="submission" date="2021-03" db="EMBL/GenBank/DDBJ databases">
        <title>Acanthopleuribacteraceae sp. M133.</title>
        <authorList>
            <person name="Wang G."/>
        </authorList>
    </citation>
    <scope>NUCLEOTIDE SEQUENCE</scope>
    <source>
        <strain evidence="5">M133</strain>
    </source>
</reference>
<dbReference type="Gene3D" id="1.10.10.10">
    <property type="entry name" value="Winged helix-like DNA-binding domain superfamily/Winged helix DNA-binding domain"/>
    <property type="match status" value="1"/>
</dbReference>
<evidence type="ECO:0000256" key="3">
    <source>
        <dbReference type="ARBA" id="ARBA00023163"/>
    </source>
</evidence>
<dbReference type="GO" id="GO:0006352">
    <property type="term" value="P:DNA-templated transcription initiation"/>
    <property type="evidence" value="ECO:0007669"/>
    <property type="project" value="InterPro"/>
</dbReference>
<evidence type="ECO:0000313" key="6">
    <source>
        <dbReference type="Proteomes" id="UP000663929"/>
    </source>
</evidence>
<gene>
    <name evidence="5" type="ORF">J3U87_30285</name>
</gene>
<evidence type="ECO:0000256" key="2">
    <source>
        <dbReference type="ARBA" id="ARBA00023082"/>
    </source>
</evidence>
<dbReference type="PANTHER" id="PTHR43133">
    <property type="entry name" value="RNA POLYMERASE ECF-TYPE SIGMA FACTO"/>
    <property type="match status" value="1"/>
</dbReference>
<keyword evidence="6" id="KW-1185">Reference proteome</keyword>
<dbReference type="InterPro" id="IPR014284">
    <property type="entry name" value="RNA_pol_sigma-70_dom"/>
</dbReference>
<dbReference type="NCBIfam" id="TIGR02937">
    <property type="entry name" value="sigma70-ECF"/>
    <property type="match status" value="1"/>
</dbReference>
<accession>A0A8A4TL95</accession>
<dbReference type="AlphaFoldDB" id="A0A8A4TL95"/>
<dbReference type="InterPro" id="IPR013324">
    <property type="entry name" value="RNA_pol_sigma_r3/r4-like"/>
</dbReference>
<dbReference type="InterPro" id="IPR053812">
    <property type="entry name" value="HTH_Sigma70_ECF-like"/>
</dbReference>
<dbReference type="InterPro" id="IPR011517">
    <property type="entry name" value="RNA_pol_sigma70_ECF-like"/>
</dbReference>
<evidence type="ECO:0000313" key="5">
    <source>
        <dbReference type="EMBL" id="QTD49892.1"/>
    </source>
</evidence>
<dbReference type="InterPro" id="IPR039425">
    <property type="entry name" value="RNA_pol_sigma-70-like"/>
</dbReference>